<dbReference type="InterPro" id="IPR012773">
    <property type="entry name" value="Ectoine_EctB"/>
</dbReference>
<evidence type="ECO:0000256" key="2">
    <source>
        <dbReference type="ARBA" id="ARBA00008954"/>
    </source>
</evidence>
<comment type="function">
    <text evidence="7">Catalyzes reversively the conversion of L-aspartate beta-semialdehyde (ASA) to L-2,4-diaminobutyrate (DABA) by transamination with L-glutamate.</text>
</comment>
<dbReference type="CDD" id="cd00610">
    <property type="entry name" value="OAT_like"/>
    <property type="match status" value="1"/>
</dbReference>
<dbReference type="Gene3D" id="3.40.640.10">
    <property type="entry name" value="Type I PLP-dependent aspartate aminotransferase-like (Major domain)"/>
    <property type="match status" value="1"/>
</dbReference>
<evidence type="ECO:0000256" key="1">
    <source>
        <dbReference type="ARBA" id="ARBA00001933"/>
    </source>
</evidence>
<dbReference type="PROSITE" id="PS00600">
    <property type="entry name" value="AA_TRANSFER_CLASS_3"/>
    <property type="match status" value="1"/>
</dbReference>
<dbReference type="InterPro" id="IPR015422">
    <property type="entry name" value="PyrdxlP-dep_Trfase_small"/>
</dbReference>
<organism evidence="8 9">
    <name type="scientific">Chitinophaga flava</name>
    <dbReference type="NCBI Taxonomy" id="2259036"/>
    <lineage>
        <taxon>Bacteria</taxon>
        <taxon>Pseudomonadati</taxon>
        <taxon>Bacteroidota</taxon>
        <taxon>Chitinophagia</taxon>
        <taxon>Chitinophagales</taxon>
        <taxon>Chitinophagaceae</taxon>
        <taxon>Chitinophaga</taxon>
    </lineage>
</organism>
<evidence type="ECO:0000256" key="7">
    <source>
        <dbReference type="RuleBase" id="RU365034"/>
    </source>
</evidence>
<dbReference type="GO" id="GO:0030170">
    <property type="term" value="F:pyridoxal phosphate binding"/>
    <property type="evidence" value="ECO:0007669"/>
    <property type="project" value="InterPro"/>
</dbReference>
<dbReference type="NCBIfam" id="TIGR00709">
    <property type="entry name" value="dat"/>
    <property type="match status" value="1"/>
</dbReference>
<accession>A0A365XWG4</accession>
<dbReference type="InterPro" id="IPR049704">
    <property type="entry name" value="Aminotrans_3_PPA_site"/>
</dbReference>
<evidence type="ECO:0000256" key="5">
    <source>
        <dbReference type="ARBA" id="ARBA00022898"/>
    </source>
</evidence>
<dbReference type="UniPathway" id="UPA00067">
    <property type="reaction ID" value="UER00121"/>
</dbReference>
<comment type="similarity">
    <text evidence="2 6">Belongs to the class-III pyridoxal-phosphate-dependent aminotransferase family.</text>
</comment>
<evidence type="ECO:0000256" key="6">
    <source>
        <dbReference type="RuleBase" id="RU003560"/>
    </source>
</evidence>
<dbReference type="Gene3D" id="3.90.1150.10">
    <property type="entry name" value="Aspartate Aminotransferase, domain 1"/>
    <property type="match status" value="1"/>
</dbReference>
<dbReference type="EMBL" id="QFFJ01000002">
    <property type="protein sequence ID" value="RBL90696.1"/>
    <property type="molecule type" value="Genomic_DNA"/>
</dbReference>
<comment type="cofactor">
    <cofactor evidence="1 7">
        <name>pyridoxal 5'-phosphate</name>
        <dbReference type="ChEBI" id="CHEBI:597326"/>
    </cofactor>
</comment>
<dbReference type="InterPro" id="IPR015424">
    <property type="entry name" value="PyrdxlP-dep_Trfase"/>
</dbReference>
<protein>
    <recommendedName>
        <fullName evidence="7">Diaminobutyrate--2-oxoglutarate transaminase</fullName>
        <ecNumber evidence="7">2.6.1.76</ecNumber>
    </recommendedName>
    <alternativeName>
        <fullName evidence="7">DABA aminotransferase</fullName>
    </alternativeName>
</protein>
<evidence type="ECO:0000256" key="3">
    <source>
        <dbReference type="ARBA" id="ARBA00022576"/>
    </source>
</evidence>
<dbReference type="EC" id="2.6.1.76" evidence="7"/>
<dbReference type="GO" id="GO:0019491">
    <property type="term" value="P:ectoine biosynthetic process"/>
    <property type="evidence" value="ECO:0007669"/>
    <property type="project" value="UniProtKB-UniPathway"/>
</dbReference>
<dbReference type="NCBIfam" id="TIGR02407">
    <property type="entry name" value="ectoine_ectB"/>
    <property type="match status" value="1"/>
</dbReference>
<comment type="pathway">
    <text evidence="7">Amine and polyamine biosynthesis; ectoine biosynthesis; L-ectoine from L-aspartate 4-semialdehyde: step 1/3.</text>
</comment>
<evidence type="ECO:0000256" key="4">
    <source>
        <dbReference type="ARBA" id="ARBA00022679"/>
    </source>
</evidence>
<dbReference type="GO" id="GO:0045303">
    <property type="term" value="F:diaminobutyrate-2-oxoglutarate transaminase activity"/>
    <property type="evidence" value="ECO:0007669"/>
    <property type="project" value="UniProtKB-EC"/>
</dbReference>
<dbReference type="OrthoDB" id="730777at2"/>
<dbReference type="RefSeq" id="WP_113619452.1">
    <property type="nucleotide sequence ID" value="NZ_QFFJ01000002.1"/>
</dbReference>
<sequence>MSTQVFETLESNVRSYSRSFPALFNKAKGSHLYTANGDAYIDFLMGAGALNYGHNNEYIKQQLLAYMAEDNIMQGLDLFTVAKSEFITAFNDLLLKPKGLEYKFQFCGPTGTNAIEAALKLARNYTKRSNVIAFMGAYHGLSQGSLALTSNQYHRQVAGVGLHNVTFLPFENNGPAGFDSLAYLELMLEDTHSGIEKPAAVILETVQAEGGVNVASPEWLRGLKQICEKHGILFIADDIQIGCGRSGDFFSFEEAGIKPDIVVLSKSLSGYGLPMAMLLLKPELDIWQPGEHNGTFRGYQLAFIGAKAALEFRRDTGLEAAVKQKASYIERFLKEELAAADERIVIRGRGLMWGIDLSSFEDPLLAKKVAQQSFQDKLIVECVGRHDKVVKLLPALTIEQETLDQALNILQRHITANISSGASAKKVHA</sequence>
<dbReference type="NCBIfam" id="NF006733">
    <property type="entry name" value="PRK09264.1"/>
    <property type="match status" value="1"/>
</dbReference>
<dbReference type="InterPro" id="IPR005814">
    <property type="entry name" value="Aminotrans_3"/>
</dbReference>
<evidence type="ECO:0000313" key="9">
    <source>
        <dbReference type="Proteomes" id="UP000253410"/>
    </source>
</evidence>
<dbReference type="SUPFAM" id="SSF53383">
    <property type="entry name" value="PLP-dependent transferases"/>
    <property type="match status" value="1"/>
</dbReference>
<dbReference type="AlphaFoldDB" id="A0A365XWG4"/>
<dbReference type="PANTHER" id="PTHR43552:SF2">
    <property type="entry name" value="DIAMINOBUTYRATE--2-OXOGLUTARATE TRANSAMINASE"/>
    <property type="match status" value="1"/>
</dbReference>
<keyword evidence="3 7" id="KW-0032">Aminotransferase</keyword>
<evidence type="ECO:0000313" key="8">
    <source>
        <dbReference type="EMBL" id="RBL90696.1"/>
    </source>
</evidence>
<dbReference type="InterPro" id="IPR004637">
    <property type="entry name" value="Dat"/>
</dbReference>
<dbReference type="Proteomes" id="UP000253410">
    <property type="component" value="Unassembled WGS sequence"/>
</dbReference>
<comment type="catalytic activity">
    <reaction evidence="7">
        <text>L-2,4-diaminobutanoate + 2-oxoglutarate = L-aspartate 4-semialdehyde + L-glutamate</text>
        <dbReference type="Rhea" id="RHEA:11160"/>
        <dbReference type="ChEBI" id="CHEBI:16810"/>
        <dbReference type="ChEBI" id="CHEBI:29985"/>
        <dbReference type="ChEBI" id="CHEBI:58761"/>
        <dbReference type="ChEBI" id="CHEBI:537519"/>
        <dbReference type="EC" id="2.6.1.76"/>
    </reaction>
</comment>
<name>A0A365XWG4_9BACT</name>
<dbReference type="GO" id="GO:0047307">
    <property type="term" value="F:diaminobutyrate-pyruvate transaminase activity"/>
    <property type="evidence" value="ECO:0007669"/>
    <property type="project" value="InterPro"/>
</dbReference>
<proteinExistence type="inferred from homology"/>
<comment type="caution">
    <text evidence="8">The sequence shown here is derived from an EMBL/GenBank/DDBJ whole genome shotgun (WGS) entry which is preliminary data.</text>
</comment>
<dbReference type="PIRSF" id="PIRSF000521">
    <property type="entry name" value="Transaminase_4ab_Lys_Orn"/>
    <property type="match status" value="1"/>
</dbReference>
<dbReference type="Pfam" id="PF00202">
    <property type="entry name" value="Aminotran_3"/>
    <property type="match status" value="1"/>
</dbReference>
<keyword evidence="5 6" id="KW-0663">Pyridoxal phosphate</keyword>
<dbReference type="InterPro" id="IPR015421">
    <property type="entry name" value="PyrdxlP-dep_Trfase_major"/>
</dbReference>
<keyword evidence="9" id="KW-1185">Reference proteome</keyword>
<dbReference type="PANTHER" id="PTHR43552">
    <property type="entry name" value="DIAMINOBUTYRATE--2-OXOGLUTARATE AMINOTRANSFERASE"/>
    <property type="match status" value="1"/>
</dbReference>
<gene>
    <name evidence="8" type="primary">ectB</name>
    <name evidence="8" type="ORF">DF182_30080</name>
</gene>
<keyword evidence="4 7" id="KW-0808">Transferase</keyword>
<reference evidence="8 9" key="1">
    <citation type="submission" date="2018-05" db="EMBL/GenBank/DDBJ databases">
        <title>Chitinophaga sp. K3CV102501T nov., isolated from isolated from a monsoon evergreen broad-leaved forest soil.</title>
        <authorList>
            <person name="Lv Y."/>
        </authorList>
    </citation>
    <scope>NUCLEOTIDE SEQUENCE [LARGE SCALE GENOMIC DNA]</scope>
    <source>
        <strain evidence="8 9">GDMCC 1.1325</strain>
    </source>
</reference>